<keyword evidence="3" id="KW-1185">Reference proteome</keyword>
<keyword evidence="1" id="KW-1133">Transmembrane helix</keyword>
<keyword evidence="1" id="KW-0472">Membrane</keyword>
<feature type="transmembrane region" description="Helical" evidence="1">
    <location>
        <begin position="68"/>
        <end position="85"/>
    </location>
</feature>
<proteinExistence type="predicted"/>
<dbReference type="AlphaFoldDB" id="A0A811L8X9"/>
<dbReference type="InterPro" id="IPR019421">
    <property type="entry name" value="7TM_GPCR_serpentine_rcpt_Srd"/>
</dbReference>
<dbReference type="OrthoDB" id="5859769at2759"/>
<evidence type="ECO:0000256" key="1">
    <source>
        <dbReference type="SAM" id="Phobius"/>
    </source>
</evidence>
<sequence length="351" mass="40300">MRNQNPHVWNFLNETDEYGNVTLPYDELAKFNFVCSIIFNLALVFGGIMSFTLLYLVLYQTTGSFKPYSRMLVMCCVADIFYWMIDHTLHQKSRQIDGVFLISLNGIGKYLSYEHQMILTGVYITTLVLTHTTLAAQGYYRYHTLRYKPLSTLHTIIVFMLAVVAAAPSGVIGYMAFKHSTEIRPGFNYGTLWYKEYPLPALLVVDVQHIYQKLYYVISTITVSASYTFSILFAYMSVNHLRDFDHIYSKKTKLLHQKLSKCLLFQNIAPLFVSIIPILVMVVPLFFKITINQEITVFMIAISLIPAFNSLVTLLIISPYRDFVKKVLCRNFFHSSMSTVVNTTSCPASDQ</sequence>
<dbReference type="EMBL" id="CAJFDH010000005">
    <property type="protein sequence ID" value="CAD5223996.1"/>
    <property type="molecule type" value="Genomic_DNA"/>
</dbReference>
<comment type="caution">
    <text evidence="2">The sequence shown here is derived from an EMBL/GenBank/DDBJ whole genome shotgun (WGS) entry which is preliminary data.</text>
</comment>
<evidence type="ECO:0008006" key="4">
    <source>
        <dbReference type="Google" id="ProtNLM"/>
    </source>
</evidence>
<feature type="transmembrane region" description="Helical" evidence="1">
    <location>
        <begin position="259"/>
        <end position="283"/>
    </location>
</feature>
<dbReference type="SUPFAM" id="SSF81321">
    <property type="entry name" value="Family A G protein-coupled receptor-like"/>
    <property type="match status" value="1"/>
</dbReference>
<reference evidence="2" key="1">
    <citation type="submission" date="2020-09" db="EMBL/GenBank/DDBJ databases">
        <authorList>
            <person name="Kikuchi T."/>
        </authorList>
    </citation>
    <scope>NUCLEOTIDE SEQUENCE</scope>
    <source>
        <strain evidence="2">SH1</strain>
    </source>
</reference>
<dbReference type="Proteomes" id="UP000614601">
    <property type="component" value="Unassembled WGS sequence"/>
</dbReference>
<dbReference type="EMBL" id="CAJFCW020000005">
    <property type="protein sequence ID" value="CAG9119336.1"/>
    <property type="molecule type" value="Genomic_DNA"/>
</dbReference>
<protein>
    <recommendedName>
        <fullName evidence="4">G_PROTEIN_RECEP_F1_2 domain-containing protein</fullName>
    </recommendedName>
</protein>
<organism evidence="2 3">
    <name type="scientific">Bursaphelenchus okinawaensis</name>
    <dbReference type="NCBI Taxonomy" id="465554"/>
    <lineage>
        <taxon>Eukaryota</taxon>
        <taxon>Metazoa</taxon>
        <taxon>Ecdysozoa</taxon>
        <taxon>Nematoda</taxon>
        <taxon>Chromadorea</taxon>
        <taxon>Rhabditida</taxon>
        <taxon>Tylenchina</taxon>
        <taxon>Tylenchomorpha</taxon>
        <taxon>Aphelenchoidea</taxon>
        <taxon>Aphelenchoididae</taxon>
        <taxon>Bursaphelenchus</taxon>
    </lineage>
</organism>
<gene>
    <name evidence="2" type="ORF">BOKJ2_LOCUS10766</name>
</gene>
<accession>A0A811L8X9</accession>
<feature type="transmembrane region" description="Helical" evidence="1">
    <location>
        <begin position="214"/>
        <end position="238"/>
    </location>
</feature>
<evidence type="ECO:0000313" key="2">
    <source>
        <dbReference type="EMBL" id="CAD5223996.1"/>
    </source>
</evidence>
<feature type="transmembrane region" description="Helical" evidence="1">
    <location>
        <begin position="152"/>
        <end position="177"/>
    </location>
</feature>
<evidence type="ECO:0000313" key="3">
    <source>
        <dbReference type="Proteomes" id="UP000614601"/>
    </source>
</evidence>
<dbReference type="PANTHER" id="PTHR22943:SF248">
    <property type="entry name" value="SEVEN TM RECEPTOR"/>
    <property type="match status" value="1"/>
</dbReference>
<feature type="transmembrane region" description="Helical" evidence="1">
    <location>
        <begin position="295"/>
        <end position="317"/>
    </location>
</feature>
<dbReference type="Proteomes" id="UP000783686">
    <property type="component" value="Unassembled WGS sequence"/>
</dbReference>
<name>A0A811L8X9_9BILA</name>
<feature type="transmembrane region" description="Helical" evidence="1">
    <location>
        <begin position="31"/>
        <end position="56"/>
    </location>
</feature>
<dbReference type="PANTHER" id="PTHR22943">
    <property type="entry name" value="7-TRANSMEMBRANE DOMAIN RECEPTOR C.ELEGANS"/>
    <property type="match status" value="1"/>
</dbReference>
<feature type="transmembrane region" description="Helical" evidence="1">
    <location>
        <begin position="118"/>
        <end position="140"/>
    </location>
</feature>
<keyword evidence="1" id="KW-0812">Transmembrane</keyword>
<dbReference type="Pfam" id="PF10317">
    <property type="entry name" value="7TM_GPCR_Srd"/>
    <property type="match status" value="1"/>
</dbReference>